<dbReference type="EMBL" id="BNCF01000008">
    <property type="protein sequence ID" value="GHE35484.1"/>
    <property type="molecule type" value="Genomic_DNA"/>
</dbReference>
<evidence type="ECO:0000313" key="2">
    <source>
        <dbReference type="EMBL" id="GHE35484.1"/>
    </source>
</evidence>
<dbReference type="Pfam" id="PF19662">
    <property type="entry name" value="DUF6165"/>
    <property type="match status" value="1"/>
</dbReference>
<dbReference type="InterPro" id="IPR046163">
    <property type="entry name" value="DUF6165"/>
</dbReference>
<sequence>MAGATLGGPIHELNRMSEILVPVSFGELLDKIAILQIKSERIADEAKLANVRNELSALERTWMAHPAAGHDIARLRAELKAVNERLWDIEDAIRIKEKRQEFDAEFVRLARSVYFENDERARIKREINTALGSTYVEEKSYQDYRTGAAP</sequence>
<dbReference type="Proteomes" id="UP000636453">
    <property type="component" value="Unassembled WGS sequence"/>
</dbReference>
<evidence type="ECO:0000313" key="3">
    <source>
        <dbReference type="Proteomes" id="UP000636453"/>
    </source>
</evidence>
<name>A0A918Z463_9GAMM</name>
<proteinExistence type="predicted"/>
<reference evidence="2" key="2">
    <citation type="submission" date="2020-09" db="EMBL/GenBank/DDBJ databases">
        <authorList>
            <person name="Sun Q."/>
            <person name="Kim S."/>
        </authorList>
    </citation>
    <scope>NUCLEOTIDE SEQUENCE</scope>
    <source>
        <strain evidence="2">KCTC 32020</strain>
    </source>
</reference>
<keyword evidence="3" id="KW-1185">Reference proteome</keyword>
<accession>A0A918Z463</accession>
<feature type="coiled-coil region" evidence="1">
    <location>
        <begin position="41"/>
        <end position="92"/>
    </location>
</feature>
<keyword evidence="1" id="KW-0175">Coiled coil</keyword>
<protein>
    <submittedName>
        <fullName evidence="2">Uncharacterized protein</fullName>
    </submittedName>
</protein>
<reference evidence="2" key="1">
    <citation type="journal article" date="2014" name="Int. J. Syst. Evol. Microbiol.">
        <title>Complete genome sequence of Corynebacterium casei LMG S-19264T (=DSM 44701T), isolated from a smear-ripened cheese.</title>
        <authorList>
            <consortium name="US DOE Joint Genome Institute (JGI-PGF)"/>
            <person name="Walter F."/>
            <person name="Albersmeier A."/>
            <person name="Kalinowski J."/>
            <person name="Ruckert C."/>
        </authorList>
    </citation>
    <scope>NUCLEOTIDE SEQUENCE</scope>
    <source>
        <strain evidence="2">KCTC 32020</strain>
    </source>
</reference>
<evidence type="ECO:0000256" key="1">
    <source>
        <dbReference type="SAM" id="Coils"/>
    </source>
</evidence>
<gene>
    <name evidence="2" type="ORF">GCM10007167_17190</name>
</gene>
<comment type="caution">
    <text evidence="2">The sequence shown here is derived from an EMBL/GenBank/DDBJ whole genome shotgun (WGS) entry which is preliminary data.</text>
</comment>
<organism evidence="2 3">
    <name type="scientific">Vulcaniibacterium thermophilum</name>
    <dbReference type="NCBI Taxonomy" id="1169913"/>
    <lineage>
        <taxon>Bacteria</taxon>
        <taxon>Pseudomonadati</taxon>
        <taxon>Pseudomonadota</taxon>
        <taxon>Gammaproteobacteria</taxon>
        <taxon>Lysobacterales</taxon>
        <taxon>Lysobacteraceae</taxon>
        <taxon>Vulcaniibacterium</taxon>
    </lineage>
</organism>
<dbReference type="AlphaFoldDB" id="A0A918Z463"/>